<keyword evidence="1" id="KW-0472">Membrane</keyword>
<feature type="transmembrane region" description="Helical" evidence="1">
    <location>
        <begin position="118"/>
        <end position="142"/>
    </location>
</feature>
<feature type="transmembrane region" description="Helical" evidence="1">
    <location>
        <begin position="154"/>
        <end position="179"/>
    </location>
</feature>
<dbReference type="Pfam" id="PF12679">
    <property type="entry name" value="ABC2_membrane_2"/>
    <property type="match status" value="1"/>
</dbReference>
<feature type="transmembrane region" description="Helical" evidence="1">
    <location>
        <begin position="74"/>
        <end position="97"/>
    </location>
</feature>
<feature type="transmembrane region" description="Helical" evidence="1">
    <location>
        <begin position="186"/>
        <end position="205"/>
    </location>
</feature>
<proteinExistence type="predicted"/>
<evidence type="ECO:0000313" key="3">
    <source>
        <dbReference type="Proteomes" id="UP000186040"/>
    </source>
</evidence>
<organism evidence="2 3">
    <name type="scientific">Actinokineospora bangkokensis</name>
    <dbReference type="NCBI Taxonomy" id="1193682"/>
    <lineage>
        <taxon>Bacteria</taxon>
        <taxon>Bacillati</taxon>
        <taxon>Actinomycetota</taxon>
        <taxon>Actinomycetes</taxon>
        <taxon>Pseudonocardiales</taxon>
        <taxon>Pseudonocardiaceae</taxon>
        <taxon>Actinokineospora</taxon>
    </lineage>
</organism>
<evidence type="ECO:0000313" key="2">
    <source>
        <dbReference type="EMBL" id="OLR94448.1"/>
    </source>
</evidence>
<dbReference type="Proteomes" id="UP000186040">
    <property type="component" value="Unassembled WGS sequence"/>
</dbReference>
<accession>A0A1Q9LR01</accession>
<dbReference type="STRING" id="1193682.BJP25_11895"/>
<keyword evidence="3" id="KW-1185">Reference proteome</keyword>
<protein>
    <recommendedName>
        <fullName evidence="4">ABC transporter permease</fullName>
    </recommendedName>
</protein>
<sequence>MLLRLFLRRSRSSTLAWTTGLFALTALQLSAYPAVHSVAADLVRLLDDYPPALRSVFDLDTDFATGAGYLRAELFSLTAPLMLIGLAISQASAATAVDERAGHLEFLLVNPVPRASLLAARGAAVLIDVAVAAIVLATTVLVGCVMTGLDVGAAGVLAAVSTTTLIAVLFAAVAFAVGAATARRGAATAAATGLALLTYLVNALGDRVGWLHPWRVLSPFAAAPGRALTEGLPVLPCLLVAAVAALAGTAAVTAFGRRDLGV</sequence>
<reference evidence="2 3" key="1">
    <citation type="submission" date="2016-10" db="EMBL/GenBank/DDBJ databases">
        <title>The Draft Genome Sequence of Actinokineospora bangkokensis 44EHWT reveals the biosynthetic pathway of antifungal compounds Thailandins with unusual extender unit butylmalonyl-CoA.</title>
        <authorList>
            <person name="Greule A."/>
            <person name="Intra B."/>
            <person name="Flemming S."/>
            <person name="Rommel M.G."/>
            <person name="Panbangred W."/>
            <person name="Bechthold A."/>
        </authorList>
    </citation>
    <scope>NUCLEOTIDE SEQUENCE [LARGE SCALE GENOMIC DNA]</scope>
    <source>
        <strain evidence="2 3">44EHW</strain>
    </source>
</reference>
<dbReference type="GO" id="GO:0005886">
    <property type="term" value="C:plasma membrane"/>
    <property type="evidence" value="ECO:0007669"/>
    <property type="project" value="UniProtKB-SubCell"/>
</dbReference>
<gene>
    <name evidence="2" type="ORF">BJP25_11895</name>
</gene>
<evidence type="ECO:0000256" key="1">
    <source>
        <dbReference type="SAM" id="Phobius"/>
    </source>
</evidence>
<comment type="caution">
    <text evidence="2">The sequence shown here is derived from an EMBL/GenBank/DDBJ whole genome shotgun (WGS) entry which is preliminary data.</text>
</comment>
<dbReference type="AlphaFoldDB" id="A0A1Q9LR01"/>
<dbReference type="EMBL" id="MKQR01000007">
    <property type="protein sequence ID" value="OLR94448.1"/>
    <property type="molecule type" value="Genomic_DNA"/>
</dbReference>
<name>A0A1Q9LR01_9PSEU</name>
<keyword evidence="1" id="KW-1133">Transmembrane helix</keyword>
<evidence type="ECO:0008006" key="4">
    <source>
        <dbReference type="Google" id="ProtNLM"/>
    </source>
</evidence>
<keyword evidence="1" id="KW-0812">Transmembrane</keyword>
<dbReference type="GO" id="GO:0140359">
    <property type="term" value="F:ABC-type transporter activity"/>
    <property type="evidence" value="ECO:0007669"/>
    <property type="project" value="InterPro"/>
</dbReference>
<feature type="transmembrane region" description="Helical" evidence="1">
    <location>
        <begin position="233"/>
        <end position="256"/>
    </location>
</feature>